<dbReference type="AlphaFoldDB" id="A0A4R2NV57"/>
<keyword evidence="9" id="KW-1185">Reference proteome</keyword>
<dbReference type="PANTHER" id="PTHR18895:SF74">
    <property type="entry name" value="MTRF1L RELEASE FACTOR GLUTAMINE METHYLTRANSFERASE"/>
    <property type="match status" value="1"/>
</dbReference>
<dbReference type="InterPro" id="IPR029063">
    <property type="entry name" value="SAM-dependent_MTases_sf"/>
</dbReference>
<dbReference type="InterPro" id="IPR002052">
    <property type="entry name" value="DNA_methylase_N6_adenine_CS"/>
</dbReference>
<dbReference type="HAMAP" id="MF_02126">
    <property type="entry name" value="RF_methyltr_PrmC"/>
    <property type="match status" value="1"/>
</dbReference>
<dbReference type="PANTHER" id="PTHR18895">
    <property type="entry name" value="HEMK METHYLTRANSFERASE"/>
    <property type="match status" value="1"/>
</dbReference>
<sequence length="282" mass="32516">MKLIDFRAFFNKELTDLYPKTEIDAFFFRTIESVLNLKVMDMFTKADFVINEEKLAILQPIINRLQKEEPIQYILGETEFYGYPFKVNSNVLIPRPETEELVSWVKEVFQSENKKLSVLDIGAGSGCIAITLKKELEASSVTAFDISEKALVTAKENARLNNAEVNFVLHDILSDKPIEETFDLIVSNPPYVRELEKVEIKNNVLNNEPHLALFVEDDNPLLFYKHIADFAKTNLNRDGILFLEINQYLGEETKQMLLQKGFKDVVLRSDLFGNHRMIKANF</sequence>
<comment type="function">
    <text evidence="5">Methylates the class 1 translation termination release factors RF1/PrfA and RF2/PrfB on the glutamine residue of the universally conserved GGQ motif.</text>
</comment>
<feature type="binding site" evidence="5">
    <location>
        <begin position="188"/>
        <end position="191"/>
    </location>
    <ligand>
        <name>substrate</name>
    </ligand>
</feature>
<dbReference type="InterPro" id="IPR007848">
    <property type="entry name" value="Small_mtfrase_dom"/>
</dbReference>
<evidence type="ECO:0000256" key="3">
    <source>
        <dbReference type="ARBA" id="ARBA00022691"/>
    </source>
</evidence>
<keyword evidence="2 5" id="KW-0808">Transferase</keyword>
<name>A0A4R2NV57_9FLAO</name>
<proteinExistence type="inferred from homology"/>
<dbReference type="EC" id="2.1.1.297" evidence="5"/>
<dbReference type="GO" id="GO:0102559">
    <property type="term" value="F:peptide chain release factor N(5)-glutamine methyltransferase activity"/>
    <property type="evidence" value="ECO:0007669"/>
    <property type="project" value="UniProtKB-EC"/>
</dbReference>
<feature type="binding site" evidence="5">
    <location>
        <position position="188"/>
    </location>
    <ligand>
        <name>S-adenosyl-L-methionine</name>
        <dbReference type="ChEBI" id="CHEBI:59789"/>
    </ligand>
</feature>
<dbReference type="InterPro" id="IPR004556">
    <property type="entry name" value="HemK-like"/>
</dbReference>
<dbReference type="Pfam" id="PF05175">
    <property type="entry name" value="MTS"/>
    <property type="match status" value="1"/>
</dbReference>
<comment type="caution">
    <text evidence="8">The sequence shown here is derived from an EMBL/GenBank/DDBJ whole genome shotgun (WGS) entry which is preliminary data.</text>
</comment>
<keyword evidence="1 5" id="KW-0489">Methyltransferase</keyword>
<dbReference type="GO" id="GO:0003676">
    <property type="term" value="F:nucleic acid binding"/>
    <property type="evidence" value="ECO:0007669"/>
    <property type="project" value="InterPro"/>
</dbReference>
<evidence type="ECO:0000256" key="5">
    <source>
        <dbReference type="HAMAP-Rule" id="MF_02126"/>
    </source>
</evidence>
<dbReference type="Proteomes" id="UP000294564">
    <property type="component" value="Unassembled WGS sequence"/>
</dbReference>
<feature type="domain" description="Release factor glutamine methyltransferase N-terminal" evidence="7">
    <location>
        <begin position="31"/>
        <end position="76"/>
    </location>
</feature>
<comment type="similarity">
    <text evidence="5">Belongs to the protein N5-glutamine methyltransferase family. PrmC subfamily.</text>
</comment>
<evidence type="ECO:0000259" key="6">
    <source>
        <dbReference type="Pfam" id="PF05175"/>
    </source>
</evidence>
<feature type="domain" description="Methyltransferase small" evidence="6">
    <location>
        <begin position="112"/>
        <end position="204"/>
    </location>
</feature>
<dbReference type="CDD" id="cd02440">
    <property type="entry name" value="AdoMet_MTases"/>
    <property type="match status" value="1"/>
</dbReference>
<evidence type="ECO:0000259" key="7">
    <source>
        <dbReference type="Pfam" id="PF17827"/>
    </source>
</evidence>
<feature type="binding site" evidence="5">
    <location>
        <begin position="122"/>
        <end position="126"/>
    </location>
    <ligand>
        <name>S-adenosyl-L-methionine</name>
        <dbReference type="ChEBI" id="CHEBI:59789"/>
    </ligand>
</feature>
<comment type="catalytic activity">
    <reaction evidence="4 5">
        <text>L-glutaminyl-[peptide chain release factor] + S-adenosyl-L-methionine = N(5)-methyl-L-glutaminyl-[peptide chain release factor] + S-adenosyl-L-homocysteine + H(+)</text>
        <dbReference type="Rhea" id="RHEA:42896"/>
        <dbReference type="Rhea" id="RHEA-COMP:10271"/>
        <dbReference type="Rhea" id="RHEA-COMP:10272"/>
        <dbReference type="ChEBI" id="CHEBI:15378"/>
        <dbReference type="ChEBI" id="CHEBI:30011"/>
        <dbReference type="ChEBI" id="CHEBI:57856"/>
        <dbReference type="ChEBI" id="CHEBI:59789"/>
        <dbReference type="ChEBI" id="CHEBI:61891"/>
        <dbReference type="EC" id="2.1.1.297"/>
    </reaction>
</comment>
<evidence type="ECO:0000256" key="4">
    <source>
        <dbReference type="ARBA" id="ARBA00048391"/>
    </source>
</evidence>
<dbReference type="InterPro" id="IPR019874">
    <property type="entry name" value="RF_methyltr_PrmC"/>
</dbReference>
<reference evidence="8 9" key="1">
    <citation type="submission" date="2019-03" db="EMBL/GenBank/DDBJ databases">
        <title>Genomic Encyclopedia of Type Strains, Phase IV (KMG-IV): sequencing the most valuable type-strain genomes for metagenomic binning, comparative biology and taxonomic classification.</title>
        <authorList>
            <person name="Goeker M."/>
        </authorList>
    </citation>
    <scope>NUCLEOTIDE SEQUENCE [LARGE SCALE GENOMIC DNA]</scope>
    <source>
        <strain evidence="8 9">DSM 14836</strain>
    </source>
</reference>
<dbReference type="InterPro" id="IPR050320">
    <property type="entry name" value="N5-glutamine_MTase"/>
</dbReference>
<dbReference type="OrthoDB" id="9800643at2"/>
<dbReference type="NCBIfam" id="TIGR00536">
    <property type="entry name" value="hemK_fam"/>
    <property type="match status" value="1"/>
</dbReference>
<organism evidence="8 9">
    <name type="scientific">Tenacibaculum skagerrakense</name>
    <dbReference type="NCBI Taxonomy" id="186571"/>
    <lineage>
        <taxon>Bacteria</taxon>
        <taxon>Pseudomonadati</taxon>
        <taxon>Bacteroidota</taxon>
        <taxon>Flavobacteriia</taxon>
        <taxon>Flavobacteriales</taxon>
        <taxon>Flavobacteriaceae</taxon>
        <taxon>Tenacibaculum</taxon>
    </lineage>
</organism>
<dbReference type="Gene3D" id="1.10.8.10">
    <property type="entry name" value="DNA helicase RuvA subunit, C-terminal domain"/>
    <property type="match status" value="1"/>
</dbReference>
<dbReference type="Pfam" id="PF17827">
    <property type="entry name" value="PrmC_N"/>
    <property type="match status" value="1"/>
</dbReference>
<evidence type="ECO:0000256" key="1">
    <source>
        <dbReference type="ARBA" id="ARBA00022603"/>
    </source>
</evidence>
<dbReference type="EMBL" id="SLXM01000003">
    <property type="protein sequence ID" value="TCP25817.1"/>
    <property type="molecule type" value="Genomic_DNA"/>
</dbReference>
<dbReference type="SUPFAM" id="SSF53335">
    <property type="entry name" value="S-adenosyl-L-methionine-dependent methyltransferases"/>
    <property type="match status" value="1"/>
</dbReference>
<dbReference type="PROSITE" id="PS00092">
    <property type="entry name" value="N6_MTASE"/>
    <property type="match status" value="1"/>
</dbReference>
<comment type="caution">
    <text evidence="5">Lacks conserved residue(s) required for the propagation of feature annotation.</text>
</comment>
<dbReference type="RefSeq" id="WP_132794205.1">
    <property type="nucleotide sequence ID" value="NZ_SLXM01000003.1"/>
</dbReference>
<accession>A0A4R2NV57</accession>
<dbReference type="InterPro" id="IPR040758">
    <property type="entry name" value="PrmC_N"/>
</dbReference>
<keyword evidence="3 5" id="KW-0949">S-adenosyl-L-methionine</keyword>
<evidence type="ECO:0000313" key="9">
    <source>
        <dbReference type="Proteomes" id="UP000294564"/>
    </source>
</evidence>
<protein>
    <recommendedName>
        <fullName evidence="5">Release factor glutamine methyltransferase</fullName>
        <shortName evidence="5">RF MTase</shortName>
        <ecNumber evidence="5">2.1.1.297</ecNumber>
    </recommendedName>
    <alternativeName>
        <fullName evidence="5">N5-glutamine methyltransferase PrmC</fullName>
    </alternativeName>
    <alternativeName>
        <fullName evidence="5">Protein-(glutamine-N5) MTase PrmC</fullName>
    </alternativeName>
    <alternativeName>
        <fullName evidence="5">Protein-glutamine N-methyltransferase PrmC</fullName>
    </alternativeName>
</protein>
<dbReference type="NCBIfam" id="TIGR03534">
    <property type="entry name" value="RF_mod_PrmC"/>
    <property type="match status" value="1"/>
</dbReference>
<evidence type="ECO:0000313" key="8">
    <source>
        <dbReference type="EMBL" id="TCP25817.1"/>
    </source>
</evidence>
<evidence type="ECO:0000256" key="2">
    <source>
        <dbReference type="ARBA" id="ARBA00022679"/>
    </source>
</evidence>
<gene>
    <name evidence="5" type="primary">prmC</name>
    <name evidence="8" type="ORF">EV195_103179</name>
</gene>
<dbReference type="GO" id="GO:0032259">
    <property type="term" value="P:methylation"/>
    <property type="evidence" value="ECO:0007669"/>
    <property type="project" value="UniProtKB-KW"/>
</dbReference>
<dbReference type="Gene3D" id="3.40.50.150">
    <property type="entry name" value="Vaccinia Virus protein VP39"/>
    <property type="match status" value="1"/>
</dbReference>
<feature type="binding site" evidence="5">
    <location>
        <position position="145"/>
    </location>
    <ligand>
        <name>S-adenosyl-L-methionine</name>
        <dbReference type="ChEBI" id="CHEBI:59789"/>
    </ligand>
</feature>